<reference evidence="5 6" key="1">
    <citation type="submission" date="2014-08" db="EMBL/GenBank/DDBJ databases">
        <authorList>
            <person name="Moulin Lionel"/>
        </authorList>
    </citation>
    <scope>NUCLEOTIDE SEQUENCE [LARGE SCALE GENOMIC DNA]</scope>
</reference>
<sequence>MDQLASVGESVETYVESTRSRLNDRVGLSVRLLGQLTIARDGVPVTLPSSRKLRALLAYLALAPHPVSRSRLCELLWDVPNDPRGELRWCLSKLRAALDEPALRRIETEGDTVALRLGGANVDAVEAAAAVAEGIETLGLDRLRTLAQLFAGDFLDGLELDRSPHFGSWLTAQRRRFSACQVAVLEHIIGLVPQGADEAGAYIDKWLELAPFDGRAHVALLENLARRGQIGAGEEHLATAAELFHSEELDFTPLREAWQEIRARHAGATPCARSGPSFPISDSPIAAIESEPAATRRASLAVMPFAERPGGGFRGGLADGLTHDIITRLAKLRDFFVIARGSVFALAEKDIAPEDAGRRLNVDYVATGSVRALPGRFVISVELAEVRTARIVWAETFEHKPDDIFIVIEDIGNSIVSSIAAEIATVERNRALLKAPNSLNAWEAYHRGLWHMYRFTRQENELAQHFFGEALKLDPTFARAYAGMSFTHWQNAFQRWGDRDRETALAFESAGQSLLVDDRNPAAHWAMGRALWLRGEQDGALLELASAVDLSPNFALGHYALSFVHSQSGDPRSAIGSSDHSRHLSPFDPLLFGMMGARAMAHARLGEFEAAAEWALKAAARPNAHVIILAIAAHCLALAGRQDEARSFANAIRNTLPNYRADDFIATFRFDRDGETLFRKGAKLIGLN</sequence>
<feature type="domain" description="OmpR/PhoB-type" evidence="3">
    <location>
        <begin position="42"/>
        <end position="115"/>
    </location>
</feature>
<evidence type="ECO:0000256" key="1">
    <source>
        <dbReference type="ARBA" id="ARBA00005820"/>
    </source>
</evidence>
<dbReference type="Gene3D" id="1.10.10.10">
    <property type="entry name" value="Winged helix-like DNA-binding domain superfamily/Winged helix DNA-binding domain"/>
    <property type="match status" value="1"/>
</dbReference>
<evidence type="ECO:0000256" key="2">
    <source>
        <dbReference type="ARBA" id="ARBA00023125"/>
    </source>
</evidence>
<dbReference type="GO" id="GO:0000160">
    <property type="term" value="P:phosphorelay signal transduction system"/>
    <property type="evidence" value="ECO:0007669"/>
    <property type="project" value="InterPro"/>
</dbReference>
<keyword evidence="2" id="KW-0238">DNA-binding</keyword>
<evidence type="ECO:0000259" key="4">
    <source>
        <dbReference type="SMART" id="SM01043"/>
    </source>
</evidence>
<dbReference type="SMART" id="SM00862">
    <property type="entry name" value="Trans_reg_C"/>
    <property type="match status" value="1"/>
</dbReference>
<dbReference type="AlphaFoldDB" id="A0A090FI71"/>
<dbReference type="InterPro" id="IPR036388">
    <property type="entry name" value="WH-like_DNA-bd_sf"/>
</dbReference>
<dbReference type="InterPro" id="IPR051677">
    <property type="entry name" value="AfsR-DnrI-RedD_regulator"/>
</dbReference>
<dbReference type="Gene3D" id="1.25.40.10">
    <property type="entry name" value="Tetratricopeptide repeat domain"/>
    <property type="match status" value="2"/>
</dbReference>
<evidence type="ECO:0000313" key="6">
    <source>
        <dbReference type="Proteomes" id="UP000046373"/>
    </source>
</evidence>
<dbReference type="InterPro" id="IPR016032">
    <property type="entry name" value="Sig_transdc_resp-reg_C-effctor"/>
</dbReference>
<comment type="similarity">
    <text evidence="1">Belongs to the AfsR/DnrI/RedD regulatory family.</text>
</comment>
<dbReference type="InterPro" id="IPR001867">
    <property type="entry name" value="OmpR/PhoB-type_DNA-bd"/>
</dbReference>
<dbReference type="PANTHER" id="PTHR35807">
    <property type="entry name" value="TRANSCRIPTIONAL REGULATOR REDD-RELATED"/>
    <property type="match status" value="1"/>
</dbReference>
<dbReference type="EMBL" id="CCNB01000043">
    <property type="protein sequence ID" value="CDX43588.1"/>
    <property type="molecule type" value="Genomic_DNA"/>
</dbReference>
<evidence type="ECO:0000259" key="3">
    <source>
        <dbReference type="SMART" id="SM00862"/>
    </source>
</evidence>
<name>A0A090FI71_MESPL</name>
<accession>A0A090FI71</accession>
<dbReference type="InterPro" id="IPR005158">
    <property type="entry name" value="BTAD"/>
</dbReference>
<dbReference type="SUPFAM" id="SSF46894">
    <property type="entry name" value="C-terminal effector domain of the bipartite response regulators"/>
    <property type="match status" value="1"/>
</dbReference>
<gene>
    <name evidence="5" type="ORF">MPLDJ20_60275</name>
</gene>
<dbReference type="SUPFAM" id="SSF48452">
    <property type="entry name" value="TPR-like"/>
    <property type="match status" value="1"/>
</dbReference>
<protein>
    <submittedName>
        <fullName evidence="5">Adenylate cyclase</fullName>
    </submittedName>
</protein>
<dbReference type="SMART" id="SM01043">
    <property type="entry name" value="BTAD"/>
    <property type="match status" value="1"/>
</dbReference>
<dbReference type="Proteomes" id="UP000046373">
    <property type="component" value="Unassembled WGS sequence"/>
</dbReference>
<evidence type="ECO:0000313" key="5">
    <source>
        <dbReference type="EMBL" id="CDX43588.1"/>
    </source>
</evidence>
<dbReference type="GO" id="GO:0006355">
    <property type="term" value="P:regulation of DNA-templated transcription"/>
    <property type="evidence" value="ECO:0007669"/>
    <property type="project" value="InterPro"/>
</dbReference>
<dbReference type="Gene3D" id="3.40.50.10070">
    <property type="entry name" value="TolB, N-terminal domain"/>
    <property type="match status" value="1"/>
</dbReference>
<feature type="domain" description="Bacterial transcriptional activator" evidence="4">
    <location>
        <begin position="122"/>
        <end position="262"/>
    </location>
</feature>
<dbReference type="GO" id="GO:0003677">
    <property type="term" value="F:DNA binding"/>
    <property type="evidence" value="ECO:0007669"/>
    <property type="project" value="UniProtKB-KW"/>
</dbReference>
<organism evidence="5 6">
    <name type="scientific">Mesorhizobium plurifarium</name>
    <dbReference type="NCBI Taxonomy" id="69974"/>
    <lineage>
        <taxon>Bacteria</taxon>
        <taxon>Pseudomonadati</taxon>
        <taxon>Pseudomonadota</taxon>
        <taxon>Alphaproteobacteria</taxon>
        <taxon>Hyphomicrobiales</taxon>
        <taxon>Phyllobacteriaceae</taxon>
        <taxon>Mesorhizobium</taxon>
    </lineage>
</organism>
<proteinExistence type="inferred from homology"/>
<dbReference type="InterPro" id="IPR011990">
    <property type="entry name" value="TPR-like_helical_dom_sf"/>
</dbReference>